<feature type="compositionally biased region" description="Basic and acidic residues" evidence="1">
    <location>
        <begin position="351"/>
        <end position="361"/>
    </location>
</feature>
<dbReference type="AlphaFoldDB" id="A0A9Q0AH70"/>
<gene>
    <name evidence="3" type="ORF">JX265_013904</name>
</gene>
<dbReference type="InterPro" id="IPR045518">
    <property type="entry name" value="2EXR"/>
</dbReference>
<evidence type="ECO:0000259" key="2">
    <source>
        <dbReference type="Pfam" id="PF20150"/>
    </source>
</evidence>
<feature type="region of interest" description="Disordered" evidence="1">
    <location>
        <begin position="342"/>
        <end position="361"/>
    </location>
</feature>
<feature type="domain" description="2EXR" evidence="2">
    <location>
        <begin position="39"/>
        <end position="130"/>
    </location>
</feature>
<reference evidence="3" key="1">
    <citation type="submission" date="2021-03" db="EMBL/GenBank/DDBJ databases">
        <title>Revisited historic fungal species revealed as producer of novel bioactive compounds through whole genome sequencing and comparative genomics.</title>
        <authorList>
            <person name="Vignolle G.A."/>
            <person name="Hochenegger N."/>
            <person name="Mach R.L."/>
            <person name="Mach-Aigner A.R."/>
            <person name="Javad Rahimi M."/>
            <person name="Salim K.A."/>
            <person name="Chan C.M."/>
            <person name="Lim L.B.L."/>
            <person name="Cai F."/>
            <person name="Druzhinina I.S."/>
            <person name="U'Ren J.M."/>
            <person name="Derntl C."/>
        </authorList>
    </citation>
    <scope>NUCLEOTIDE SEQUENCE</scope>
    <source>
        <strain evidence="3">TUCIM 5799</strain>
    </source>
</reference>
<protein>
    <recommendedName>
        <fullName evidence="2">2EXR domain-containing protein</fullName>
    </recommendedName>
</protein>
<evidence type="ECO:0000256" key="1">
    <source>
        <dbReference type="SAM" id="MobiDB-lite"/>
    </source>
</evidence>
<comment type="caution">
    <text evidence="3">The sequence shown here is derived from an EMBL/GenBank/DDBJ whole genome shotgun (WGS) entry which is preliminary data.</text>
</comment>
<evidence type="ECO:0000313" key="4">
    <source>
        <dbReference type="Proteomes" id="UP000829685"/>
    </source>
</evidence>
<dbReference type="Pfam" id="PF20150">
    <property type="entry name" value="2EXR"/>
    <property type="match status" value="1"/>
</dbReference>
<accession>A0A9Q0AH70</accession>
<dbReference type="EMBL" id="JAFIMR010000095">
    <property type="protein sequence ID" value="KAI1847862.1"/>
    <property type="molecule type" value="Genomic_DNA"/>
</dbReference>
<feature type="compositionally biased region" description="Basic and acidic residues" evidence="1">
    <location>
        <begin position="27"/>
        <end position="36"/>
    </location>
</feature>
<name>A0A9Q0AH70_9PEZI</name>
<feature type="compositionally biased region" description="Low complexity" evidence="1">
    <location>
        <begin position="7"/>
        <end position="26"/>
    </location>
</feature>
<feature type="region of interest" description="Disordered" evidence="1">
    <location>
        <begin position="1"/>
        <end position="40"/>
    </location>
</feature>
<keyword evidence="4" id="KW-1185">Reference proteome</keyword>
<evidence type="ECO:0000313" key="3">
    <source>
        <dbReference type="EMBL" id="KAI1847862.1"/>
    </source>
</evidence>
<dbReference type="Proteomes" id="UP000829685">
    <property type="component" value="Unassembled WGS sequence"/>
</dbReference>
<organism evidence="3 4">
    <name type="scientific">Neoarthrinium moseri</name>
    <dbReference type="NCBI Taxonomy" id="1658444"/>
    <lineage>
        <taxon>Eukaryota</taxon>
        <taxon>Fungi</taxon>
        <taxon>Dikarya</taxon>
        <taxon>Ascomycota</taxon>
        <taxon>Pezizomycotina</taxon>
        <taxon>Sordariomycetes</taxon>
        <taxon>Xylariomycetidae</taxon>
        <taxon>Amphisphaeriales</taxon>
        <taxon>Apiosporaceae</taxon>
        <taxon>Neoarthrinium</taxon>
    </lineage>
</organism>
<sequence length="361" mass="40802">MSDSDTDLSSRSSPGSLSASRQSPVAHEAHEAHEAEGDFPGFMRLPPEIRHQIYLAAIPSPGVNFFNVHSFPNDHKGANRSDSPPNLHLDLRRLSIEDDDHAVALYDPSAWQTRHALRQTCREARLVCAIPEDKIIRLTLSLPRRGLFTHAGDGLQRSMTPLQKDPLLQAESVVYRQVEVHADDIVALSVENCSFNIVFEESTMFHVGRDDDEDEINLGWAYDPEFKGGRPLGIPRHRFCLNLARDDWATMRSMEEISTALFEAATGGASQSGSGLIMLDDELETNKDRVRSQSYTQDPLGFWDRWGDHYITVPWSYEDLGMNTQLIKAGPEREQMRTRYLRSAQLKSPKRPVDSQRPRDP</sequence>
<proteinExistence type="predicted"/>